<comment type="subunit">
    <text evidence="7">May form oligomeric structures.</text>
</comment>
<dbReference type="Gene3D" id="3.40.395.10">
    <property type="entry name" value="Adenoviral Proteinase, Chain A"/>
    <property type="match status" value="1"/>
</dbReference>
<feature type="compositionally biased region" description="Basic and acidic residues" evidence="10">
    <location>
        <begin position="258"/>
        <end position="308"/>
    </location>
</feature>
<organism evidence="12 13">
    <name type="scientific">Lolium multiflorum</name>
    <name type="common">Italian ryegrass</name>
    <name type="synonym">Lolium perenne subsp. multiflorum</name>
    <dbReference type="NCBI Taxonomy" id="4521"/>
    <lineage>
        <taxon>Eukaryota</taxon>
        <taxon>Viridiplantae</taxon>
        <taxon>Streptophyta</taxon>
        <taxon>Embryophyta</taxon>
        <taxon>Tracheophyta</taxon>
        <taxon>Spermatophyta</taxon>
        <taxon>Magnoliopsida</taxon>
        <taxon>Liliopsida</taxon>
        <taxon>Poales</taxon>
        <taxon>Poaceae</taxon>
        <taxon>BOP clade</taxon>
        <taxon>Pooideae</taxon>
        <taxon>Poodae</taxon>
        <taxon>Poeae</taxon>
        <taxon>Poeae Chloroplast Group 2 (Poeae type)</taxon>
        <taxon>Loliodinae</taxon>
        <taxon>Loliinae</taxon>
        <taxon>Lolium</taxon>
    </lineage>
</organism>
<evidence type="ECO:0000256" key="2">
    <source>
        <dbReference type="ARBA" id="ARBA00005234"/>
    </source>
</evidence>
<evidence type="ECO:0000256" key="10">
    <source>
        <dbReference type="SAM" id="MobiDB-lite"/>
    </source>
</evidence>
<evidence type="ECO:0000256" key="5">
    <source>
        <dbReference type="ARBA" id="ARBA00022801"/>
    </source>
</evidence>
<dbReference type="Gene3D" id="2.60.40.790">
    <property type="match status" value="1"/>
</dbReference>
<evidence type="ECO:0000313" key="12">
    <source>
        <dbReference type="EMBL" id="KAK1662657.1"/>
    </source>
</evidence>
<dbReference type="GO" id="GO:0008234">
    <property type="term" value="F:cysteine-type peptidase activity"/>
    <property type="evidence" value="ECO:0007669"/>
    <property type="project" value="InterPro"/>
</dbReference>
<dbReference type="GO" id="GO:0005737">
    <property type="term" value="C:cytoplasm"/>
    <property type="evidence" value="ECO:0007669"/>
    <property type="project" value="UniProtKB-SubCell"/>
</dbReference>
<name>A0AAD8SSA9_LOLMU</name>
<evidence type="ECO:0000259" key="11">
    <source>
        <dbReference type="PROSITE" id="PS01031"/>
    </source>
</evidence>
<protein>
    <recommendedName>
        <fullName evidence="11">SHSP domain-containing protein</fullName>
    </recommendedName>
</protein>
<gene>
    <name evidence="12" type="ORF">QYE76_050816</name>
</gene>
<dbReference type="CDD" id="cd06464">
    <property type="entry name" value="ACD_sHsps-like"/>
    <property type="match status" value="1"/>
</dbReference>
<dbReference type="PANTHER" id="PTHR11527">
    <property type="entry name" value="HEAT-SHOCK PROTEIN 20 FAMILY MEMBER"/>
    <property type="match status" value="1"/>
</dbReference>
<dbReference type="InterPro" id="IPR002068">
    <property type="entry name" value="A-crystallin/Hsp20_dom"/>
</dbReference>
<dbReference type="GO" id="GO:0006950">
    <property type="term" value="P:response to stress"/>
    <property type="evidence" value="ECO:0007669"/>
    <property type="project" value="UniProtKB-ARBA"/>
</dbReference>
<feature type="compositionally biased region" description="Basic residues" evidence="10">
    <location>
        <begin position="450"/>
        <end position="459"/>
    </location>
</feature>
<dbReference type="AlphaFoldDB" id="A0AAD8SSA9"/>
<evidence type="ECO:0000256" key="8">
    <source>
        <dbReference type="PROSITE-ProRule" id="PRU00285"/>
    </source>
</evidence>
<evidence type="ECO:0000256" key="7">
    <source>
        <dbReference type="ARBA" id="ARBA00062444"/>
    </source>
</evidence>
<comment type="subcellular location">
    <subcellularLocation>
        <location evidence="1">Cytoplasm</location>
    </subcellularLocation>
</comment>
<keyword evidence="5" id="KW-0378">Hydrolase</keyword>
<dbReference type="SUPFAM" id="SSF54001">
    <property type="entry name" value="Cysteine proteinases"/>
    <property type="match status" value="1"/>
</dbReference>
<feature type="domain" description="SHSP" evidence="11">
    <location>
        <begin position="44"/>
        <end position="157"/>
    </location>
</feature>
<feature type="compositionally biased region" description="Polar residues" evidence="10">
    <location>
        <begin position="808"/>
        <end position="823"/>
    </location>
</feature>
<dbReference type="FunFam" id="2.60.40.790:FF:000010">
    <property type="entry name" value="17.3 kDa class II heat shock protein-like"/>
    <property type="match status" value="1"/>
</dbReference>
<evidence type="ECO:0000256" key="9">
    <source>
        <dbReference type="RuleBase" id="RU003616"/>
    </source>
</evidence>
<dbReference type="InterPro" id="IPR031107">
    <property type="entry name" value="Small_HSP"/>
</dbReference>
<keyword evidence="3" id="KW-0963">Cytoplasm</keyword>
<comment type="caution">
    <text evidence="12">The sequence shown here is derived from an EMBL/GenBank/DDBJ whole genome shotgun (WGS) entry which is preliminary data.</text>
</comment>
<evidence type="ECO:0000256" key="1">
    <source>
        <dbReference type="ARBA" id="ARBA00004496"/>
    </source>
</evidence>
<dbReference type="PROSITE" id="PS01031">
    <property type="entry name" value="SHSP"/>
    <property type="match status" value="1"/>
</dbReference>
<feature type="region of interest" description="Disordered" evidence="10">
    <location>
        <begin position="433"/>
        <end position="486"/>
    </location>
</feature>
<feature type="compositionally biased region" description="Basic and acidic residues" evidence="10">
    <location>
        <begin position="471"/>
        <end position="484"/>
    </location>
</feature>
<dbReference type="InterPro" id="IPR008978">
    <property type="entry name" value="HSP20-like_chaperone"/>
</dbReference>
<keyword evidence="13" id="KW-1185">Reference proteome</keyword>
<feature type="region of interest" description="Disordered" evidence="10">
    <location>
        <begin position="225"/>
        <end position="308"/>
    </location>
</feature>
<keyword evidence="4" id="KW-0645">Protease</keyword>
<dbReference type="InterPro" id="IPR038765">
    <property type="entry name" value="Papain-like_cys_pep_sf"/>
</dbReference>
<evidence type="ECO:0000313" key="13">
    <source>
        <dbReference type="Proteomes" id="UP001231189"/>
    </source>
</evidence>
<dbReference type="InterPro" id="IPR003653">
    <property type="entry name" value="Peptidase_C48_C"/>
</dbReference>
<feature type="region of interest" description="Disordered" evidence="10">
    <location>
        <begin position="524"/>
        <end position="597"/>
    </location>
</feature>
<dbReference type="EMBL" id="JAUUTY010000003">
    <property type="protein sequence ID" value="KAK1662657.1"/>
    <property type="molecule type" value="Genomic_DNA"/>
</dbReference>
<proteinExistence type="inferred from homology"/>
<evidence type="ECO:0000256" key="4">
    <source>
        <dbReference type="ARBA" id="ARBA00022670"/>
    </source>
</evidence>
<feature type="region of interest" description="Disordered" evidence="10">
    <location>
        <begin position="806"/>
        <end position="825"/>
    </location>
</feature>
<comment type="similarity">
    <text evidence="8 9">Belongs to the small heat shock protein (HSP20) family.</text>
</comment>
<keyword evidence="6" id="KW-0346">Stress response</keyword>
<accession>A0AAD8SSA9</accession>
<evidence type="ECO:0000256" key="3">
    <source>
        <dbReference type="ARBA" id="ARBA00022490"/>
    </source>
</evidence>
<dbReference type="GO" id="GO:0006508">
    <property type="term" value="P:proteolysis"/>
    <property type="evidence" value="ECO:0007669"/>
    <property type="project" value="UniProtKB-KW"/>
</dbReference>
<comment type="similarity">
    <text evidence="2">Belongs to the peptidase C48 family.</text>
</comment>
<reference evidence="12" key="1">
    <citation type="submission" date="2023-07" db="EMBL/GenBank/DDBJ databases">
        <title>A chromosome-level genome assembly of Lolium multiflorum.</title>
        <authorList>
            <person name="Chen Y."/>
            <person name="Copetti D."/>
            <person name="Kolliker R."/>
            <person name="Studer B."/>
        </authorList>
    </citation>
    <scope>NUCLEOTIDE SEQUENCE</scope>
    <source>
        <strain evidence="12">02402/16</strain>
        <tissue evidence="12">Leaf</tissue>
    </source>
</reference>
<dbReference type="Pfam" id="PF00011">
    <property type="entry name" value="HSP20"/>
    <property type="match status" value="1"/>
</dbReference>
<evidence type="ECO:0000256" key="6">
    <source>
        <dbReference type="ARBA" id="ARBA00023016"/>
    </source>
</evidence>
<dbReference type="Pfam" id="PF02902">
    <property type="entry name" value="Peptidase_C48"/>
    <property type="match status" value="1"/>
</dbReference>
<dbReference type="Proteomes" id="UP001231189">
    <property type="component" value="Unassembled WGS sequence"/>
</dbReference>
<sequence length="1097" mass="122554">MEGRVFGLENPLMTALQHLLDIPDGEAGNAGGEKQGPTRAYVRDARAMAATPADVKELPSAYAFVVDMPGLGSGDIKVQVEDERVLVISGERQREEKEDAKYLRMERRMGKLMRKFVLPENADMEKISAVCRDGVLTVSVEKVPPPEPKKPKTIQVLFLGIIDVISEFFFKMIPTSSLKKSKTPKSKKKNIYSKFRKLKERLQFKSVPTEEEVLNEEPLRSVPPLEGVVPLATVAPPKDDGDEGDTARCASTGNVNNDAEKKPKKGCAEKKPKKEYAEKKPKKEYAEKKPKDCAEKQPKKERAEKKEKANLFNRASPMKVVRVLYVDSLETDALDVPEEGPRICVWTNMMIRLVVDLDTKADGSFGNLPLKPCFRNKPSIFCYQPSVVDMFIKHHLPVNVDDKTLGQYRTAVTNMCTSFEDGVAEFITSLPSSKGQNYSVKQNEEEGKYSRNKRKRRKVPNVQQQTDDSEELKGKNPDEVKVDAGCKLPKATKRKTTDNYLVGVVATNKKLKVTSNLVGVVASNKTSVQDDQPDANSKDQDVEDEKDQPDANSKDQDVEDEKDQPDANSKDQDVEDEKETQQVGSDDTFLEEVSGVNDQNLEVPFNAEVSHDCAPNMMSPGKLHALKHLQLYGSGSQSSTDTPPAHNVEVNDGITISAQIPSKNKKSVSFSMEVKDNSKTSYSVPVSEQQISKKVNQGSPLVRRPVTRSMSPMKTNAATSATPSPRRLTRLAAAAIKASQNKDDDVLHRATPNERIEVTPSELIESSMNRKLELDFTAAEPVAETEMQRKIRELRDDCPSFDLGLDNPGSQQIETEGQVQQPDATMEEPIIISSNEESGDSLDKIFASIEMPNTTPATVKGKVVHEVHDSPNNPSSCTPVPQPRRIVKPGPTLQSPYGNLVNKPTVPKSDAELYNKVCSYGGKTKHPLNGERIIDYGDYYILLRDLANSVKPEGLISNTTYLTPEIKDVMTGHYYLIVLNLKSGRFEVMDSLRNEGNKGLMADARNIIGSIKHFWQVNYSESKIDISTYKTVFIQTTKQDTTYDCGYFMLKFIESWDGKRMLPIKASDMPAYRKLFLKKWMDHQENLINWEELLFNS</sequence>
<dbReference type="SUPFAM" id="SSF49764">
    <property type="entry name" value="HSP20-like chaperones"/>
    <property type="match status" value="1"/>
</dbReference>